<keyword evidence="7" id="KW-1185">Reference proteome</keyword>
<evidence type="ECO:0000256" key="1">
    <source>
        <dbReference type="ARBA" id="ARBA00009986"/>
    </source>
</evidence>
<dbReference type="FunFam" id="3.40.605.10:FF:000007">
    <property type="entry name" value="NAD/NADP-dependent betaine aldehyde dehydrogenase"/>
    <property type="match status" value="1"/>
</dbReference>
<dbReference type="InterPro" id="IPR029510">
    <property type="entry name" value="Ald_DH_CS_GLU"/>
</dbReference>
<dbReference type="InterPro" id="IPR015590">
    <property type="entry name" value="Aldehyde_DH_dom"/>
</dbReference>
<dbReference type="InterPro" id="IPR016163">
    <property type="entry name" value="Ald_DH_C"/>
</dbReference>
<evidence type="ECO:0000256" key="2">
    <source>
        <dbReference type="ARBA" id="ARBA00023002"/>
    </source>
</evidence>
<dbReference type="HOGENOM" id="CLU_005391_0_0_11"/>
<evidence type="ECO:0000256" key="4">
    <source>
        <dbReference type="RuleBase" id="RU003345"/>
    </source>
</evidence>
<protein>
    <submittedName>
        <fullName evidence="6">Aldehyde dehydrogenase</fullName>
    </submittedName>
</protein>
<dbReference type="Gene3D" id="3.40.605.10">
    <property type="entry name" value="Aldehyde Dehydrogenase, Chain A, domain 1"/>
    <property type="match status" value="1"/>
</dbReference>
<comment type="caution">
    <text evidence="6">The sequence shown here is derived from an EMBL/GenBank/DDBJ whole genome shotgun (WGS) entry which is preliminary data.</text>
</comment>
<dbReference type="InterPro" id="IPR016162">
    <property type="entry name" value="Ald_DH_N"/>
</dbReference>
<dbReference type="PANTHER" id="PTHR42804">
    <property type="entry name" value="ALDEHYDE DEHYDROGENASE"/>
    <property type="match status" value="1"/>
</dbReference>
<dbReference type="GO" id="GO:0016620">
    <property type="term" value="F:oxidoreductase activity, acting on the aldehyde or oxo group of donors, NAD or NADP as acceptor"/>
    <property type="evidence" value="ECO:0007669"/>
    <property type="project" value="InterPro"/>
</dbReference>
<evidence type="ECO:0000259" key="5">
    <source>
        <dbReference type="Pfam" id="PF00171"/>
    </source>
</evidence>
<dbReference type="Proteomes" id="UP000006072">
    <property type="component" value="Unassembled WGS sequence"/>
</dbReference>
<dbReference type="RefSeq" id="WP_003932458.1">
    <property type="nucleotide sequence ID" value="NZ_JH814696.1"/>
</dbReference>
<dbReference type="AlphaFoldDB" id="K0USK9"/>
<dbReference type="EMBL" id="ALQA01000017">
    <property type="protein sequence ID" value="EJZ10127.1"/>
    <property type="molecule type" value="Genomic_DNA"/>
</dbReference>
<evidence type="ECO:0000313" key="6">
    <source>
        <dbReference type="EMBL" id="EJZ10127.1"/>
    </source>
</evidence>
<feature type="domain" description="Aldehyde dehydrogenase" evidence="5">
    <location>
        <begin position="13"/>
        <end position="477"/>
    </location>
</feature>
<keyword evidence="2 4" id="KW-0560">Oxidoreductase</keyword>
<gene>
    <name evidence="6" type="ORF">MVAC_10377</name>
</gene>
<dbReference type="InterPro" id="IPR016161">
    <property type="entry name" value="Ald_DH/histidinol_DH"/>
</dbReference>
<dbReference type="eggNOG" id="COG1012">
    <property type="taxonomic scope" value="Bacteria"/>
</dbReference>
<organism evidence="6 7">
    <name type="scientific">Mycolicibacterium vaccae ATCC 25954</name>
    <dbReference type="NCBI Taxonomy" id="1194972"/>
    <lineage>
        <taxon>Bacteria</taxon>
        <taxon>Bacillati</taxon>
        <taxon>Actinomycetota</taxon>
        <taxon>Actinomycetes</taxon>
        <taxon>Mycobacteriales</taxon>
        <taxon>Mycobacteriaceae</taxon>
        <taxon>Mycolicibacterium</taxon>
    </lineage>
</organism>
<evidence type="ECO:0000256" key="3">
    <source>
        <dbReference type="PROSITE-ProRule" id="PRU10007"/>
    </source>
</evidence>
<accession>K0USK9</accession>
<dbReference type="SUPFAM" id="SSF53720">
    <property type="entry name" value="ALDH-like"/>
    <property type="match status" value="1"/>
</dbReference>
<reference evidence="6 7" key="1">
    <citation type="journal article" date="2012" name="J. Bacteriol.">
        <title>Complete Genome Sequence of Mycobacterium vaccae Type Strain ATCC 25954.</title>
        <authorList>
            <person name="Ho Y.S."/>
            <person name="Adroub S.A."/>
            <person name="Abadi M."/>
            <person name="Al Alwan B."/>
            <person name="Alkhateeb R."/>
            <person name="Gao G."/>
            <person name="Ragab A."/>
            <person name="Ali S."/>
            <person name="van Soolingen D."/>
            <person name="Bitter W."/>
            <person name="Pain A."/>
            <person name="Abdallah A.M."/>
        </authorList>
    </citation>
    <scope>NUCLEOTIDE SEQUENCE [LARGE SCALE GENOMIC DNA]</scope>
    <source>
        <strain evidence="6 7">ATCC 25954</strain>
    </source>
</reference>
<name>K0USK9_MYCVA</name>
<dbReference type="Gene3D" id="3.40.309.10">
    <property type="entry name" value="Aldehyde Dehydrogenase, Chain A, domain 2"/>
    <property type="match status" value="1"/>
</dbReference>
<dbReference type="FunFam" id="3.40.309.10:FF:000012">
    <property type="entry name" value="Betaine aldehyde dehydrogenase"/>
    <property type="match status" value="1"/>
</dbReference>
<dbReference type="PROSITE" id="PS00687">
    <property type="entry name" value="ALDEHYDE_DEHYDR_GLU"/>
    <property type="match status" value="1"/>
</dbReference>
<dbReference type="PATRIC" id="fig|1194972.3.peg.2081"/>
<dbReference type="Pfam" id="PF00171">
    <property type="entry name" value="Aldedh"/>
    <property type="match status" value="1"/>
</dbReference>
<evidence type="ECO:0000313" key="7">
    <source>
        <dbReference type="Proteomes" id="UP000006072"/>
    </source>
</evidence>
<proteinExistence type="inferred from homology"/>
<dbReference type="CDD" id="cd07139">
    <property type="entry name" value="ALDH_AldA-Rv0768"/>
    <property type="match status" value="1"/>
</dbReference>
<sequence>MFSYDSLFIGGGWMKPSSNETIALVSPSTEEAVGVVPSAGPRDVDAAVASARAAFDDAQGWSSWEPARRAAALEQLADELAARADELSRRVSSQNGMPITFSRNVEAVTPPLILRYYARTLRNSDFETAQPHLMSGTTLVRSEPMGVVAAIVPWNYPQSLAAFKYAPALAAGCTVVLKPSPQTLLDSYTFAEAVSATDIPPGVVNVVGGSAEASAHLVEHPDVDKVAFTGSTEIGRQIGQVCGRLFRPVTLELGGKSAAIILDDADLDLSVIGERLFEAMLLNNGQTCFLCTRILAPASRYSEVIDTLAALISSLQVGDALDPATQIGPMVSSAHRDRVQRYIEKGIHEGARCVAGGNSGDYESGWFVQPTLFADVDNSATIAQEEIFGPVLSVIGYTDIDDAVRIANDSAYGLGGTVWTSDPDRGKAVARRIRTGTVGVNRYQPDIGAPFGGVRSSGIGRELGPTAMDNYMHVKAIYA</sequence>
<dbReference type="PANTHER" id="PTHR42804:SF1">
    <property type="entry name" value="ALDEHYDE DEHYDROGENASE-RELATED"/>
    <property type="match status" value="1"/>
</dbReference>
<comment type="similarity">
    <text evidence="1 4">Belongs to the aldehyde dehydrogenase family.</text>
</comment>
<feature type="active site" evidence="3">
    <location>
        <position position="252"/>
    </location>
</feature>